<organism evidence="3 4">
    <name type="scientific">Marinobacter excellens LAMA 842</name>
    <dbReference type="NCBI Taxonomy" id="1306954"/>
    <lineage>
        <taxon>Bacteria</taxon>
        <taxon>Pseudomonadati</taxon>
        <taxon>Pseudomonadota</taxon>
        <taxon>Gammaproteobacteria</taxon>
        <taxon>Pseudomonadales</taxon>
        <taxon>Marinobacteraceae</taxon>
        <taxon>Marinobacter</taxon>
    </lineage>
</organism>
<dbReference type="GO" id="GO:0016757">
    <property type="term" value="F:glycosyltransferase activity"/>
    <property type="evidence" value="ECO:0007669"/>
    <property type="project" value="UniProtKB-KW"/>
</dbReference>
<name>A0A137SH77_9GAMM</name>
<dbReference type="Gene3D" id="3.40.50.2000">
    <property type="entry name" value="Glycogen Phosphorylase B"/>
    <property type="match status" value="2"/>
</dbReference>
<dbReference type="GO" id="GO:1901135">
    <property type="term" value="P:carbohydrate derivative metabolic process"/>
    <property type="evidence" value="ECO:0007669"/>
    <property type="project" value="UniProtKB-ARBA"/>
</dbReference>
<dbReference type="AlphaFoldDB" id="A0A137SH77"/>
<dbReference type="Proteomes" id="UP000070282">
    <property type="component" value="Unassembled WGS sequence"/>
</dbReference>
<evidence type="ECO:0000313" key="3">
    <source>
        <dbReference type="EMBL" id="KXO11770.1"/>
    </source>
</evidence>
<sequence length="371" mass="41270">MDHDQKTVQVLYVIDSFKNPQAGTEGQLYQLVQGLDRSRVSPHLLVFQESTYLKESGFPCNYTILGSSGLRNLSTWFRLWREAKRFRKAGVNVVHAFFIDPSIMCPIIFRLQGIRVIISRRDMGYWYTKNYLYLLRFSGRFVSSVIANSEAVKRVVCRNEGIPENLISVIYNGYKADLEKASVPDEILLIRKEYPDGVFGVIVANIRPIKRITDAIVALAKVVEQGGNMHLVVIGDGDDSELALRAKDLDVHKRIHFLGRRSDVSGCLPAFDIGLLCSDSEGFSNSIVEYMRAGLPVVCSSVGGNPEAIEHGVSGYLYNVGNTTMLAGYLGQLVSDANLRKQMGSAALVSSEVRFSSEVMVEQHQDLYGVS</sequence>
<evidence type="ECO:0000259" key="1">
    <source>
        <dbReference type="Pfam" id="PF00534"/>
    </source>
</evidence>
<accession>A0A137SH77</accession>
<dbReference type="Pfam" id="PF13439">
    <property type="entry name" value="Glyco_transf_4"/>
    <property type="match status" value="1"/>
</dbReference>
<dbReference type="PANTHER" id="PTHR12526:SF630">
    <property type="entry name" value="GLYCOSYLTRANSFERASE"/>
    <property type="match status" value="1"/>
</dbReference>
<dbReference type="SUPFAM" id="SSF53756">
    <property type="entry name" value="UDP-Glycosyltransferase/glycogen phosphorylase"/>
    <property type="match status" value="1"/>
</dbReference>
<proteinExistence type="predicted"/>
<feature type="domain" description="Glycosyl transferase family 1" evidence="1">
    <location>
        <begin position="201"/>
        <end position="347"/>
    </location>
</feature>
<dbReference type="InterPro" id="IPR028098">
    <property type="entry name" value="Glyco_trans_4-like_N"/>
</dbReference>
<keyword evidence="3" id="KW-0808">Transferase</keyword>
<evidence type="ECO:0000259" key="2">
    <source>
        <dbReference type="Pfam" id="PF13439"/>
    </source>
</evidence>
<dbReference type="Pfam" id="PF00534">
    <property type="entry name" value="Glycos_transf_1"/>
    <property type="match status" value="1"/>
</dbReference>
<dbReference type="EMBL" id="LOCO01000002">
    <property type="protein sequence ID" value="KXO11770.1"/>
    <property type="molecule type" value="Genomic_DNA"/>
</dbReference>
<dbReference type="PANTHER" id="PTHR12526">
    <property type="entry name" value="GLYCOSYLTRANSFERASE"/>
    <property type="match status" value="1"/>
</dbReference>
<dbReference type="InterPro" id="IPR001296">
    <property type="entry name" value="Glyco_trans_1"/>
</dbReference>
<protein>
    <submittedName>
        <fullName evidence="3">Glycosyltransferase</fullName>
        <ecNumber evidence="3">2.4.1.-</ecNumber>
    </submittedName>
</protein>
<evidence type="ECO:0000313" key="4">
    <source>
        <dbReference type="Proteomes" id="UP000070282"/>
    </source>
</evidence>
<reference evidence="4" key="1">
    <citation type="submission" date="2015-12" db="EMBL/GenBank/DDBJ databases">
        <authorList>
            <person name="Lima A."/>
            <person name="Farahani Zayas N."/>
            <person name="Castro Da Silva M.A."/>
            <person name="Cabral A."/>
            <person name="Pessatti M.L."/>
        </authorList>
    </citation>
    <scope>NUCLEOTIDE SEQUENCE [LARGE SCALE GENOMIC DNA]</scope>
    <source>
        <strain evidence="4">LAMA 842</strain>
    </source>
</reference>
<feature type="domain" description="Glycosyltransferase subfamily 4-like N-terminal" evidence="2">
    <location>
        <begin position="23"/>
        <end position="175"/>
    </location>
</feature>
<dbReference type="RefSeq" id="WP_061331074.1">
    <property type="nucleotide sequence ID" value="NZ_LOCO01000002.1"/>
</dbReference>
<keyword evidence="3" id="KW-0328">Glycosyltransferase</keyword>
<dbReference type="EC" id="2.4.1.-" evidence="3"/>
<gene>
    <name evidence="3" type="ORF">J122_645</name>
</gene>
<dbReference type="PATRIC" id="fig|1306954.6.peg.1596"/>
<comment type="caution">
    <text evidence="3">The sequence shown here is derived from an EMBL/GenBank/DDBJ whole genome shotgun (WGS) entry which is preliminary data.</text>
</comment>
<keyword evidence="4" id="KW-1185">Reference proteome</keyword>